<dbReference type="InterPro" id="IPR008030">
    <property type="entry name" value="NmrA-like"/>
</dbReference>
<feature type="domain" description="Semialdehyde dehydrogenase NAD-binding" evidence="1">
    <location>
        <begin position="6"/>
        <end position="142"/>
    </location>
</feature>
<dbReference type="PANTHER" id="PTHR48079:SF6">
    <property type="entry name" value="NAD(P)-BINDING DOMAIN-CONTAINING PROTEIN-RELATED"/>
    <property type="match status" value="1"/>
</dbReference>
<protein>
    <recommendedName>
        <fullName evidence="1">Semialdehyde dehydrogenase NAD-binding domain-containing protein</fullName>
    </recommendedName>
</protein>
<dbReference type="SUPFAM" id="SSF51735">
    <property type="entry name" value="NAD(P)-binding Rossmann-fold domains"/>
    <property type="match status" value="1"/>
</dbReference>
<evidence type="ECO:0000313" key="2">
    <source>
        <dbReference type="EMBL" id="KAF5359799.1"/>
    </source>
</evidence>
<dbReference type="InterPro" id="IPR000534">
    <property type="entry name" value="Semialdehyde_DH_NAD-bd"/>
</dbReference>
<dbReference type="InterPro" id="IPR051783">
    <property type="entry name" value="NAD(P)-dependent_oxidoreduct"/>
</dbReference>
<dbReference type="Gene3D" id="3.40.50.720">
    <property type="entry name" value="NAD(P)-binding Rossmann-like Domain"/>
    <property type="match status" value="1"/>
</dbReference>
<accession>A0A8H5LJV2</accession>
<evidence type="ECO:0000259" key="1">
    <source>
        <dbReference type="SMART" id="SM00859"/>
    </source>
</evidence>
<organism evidence="2 3">
    <name type="scientific">Leucocoprinus leucothites</name>
    <dbReference type="NCBI Taxonomy" id="201217"/>
    <lineage>
        <taxon>Eukaryota</taxon>
        <taxon>Fungi</taxon>
        <taxon>Dikarya</taxon>
        <taxon>Basidiomycota</taxon>
        <taxon>Agaricomycotina</taxon>
        <taxon>Agaricomycetes</taxon>
        <taxon>Agaricomycetidae</taxon>
        <taxon>Agaricales</taxon>
        <taxon>Agaricineae</taxon>
        <taxon>Agaricaceae</taxon>
        <taxon>Leucocoprinus</taxon>
    </lineage>
</organism>
<comment type="caution">
    <text evidence="2">The sequence shown here is derived from an EMBL/GenBank/DDBJ whole genome shotgun (WGS) entry which is preliminary data.</text>
</comment>
<dbReference type="Proteomes" id="UP000559027">
    <property type="component" value="Unassembled WGS sequence"/>
</dbReference>
<gene>
    <name evidence="2" type="ORF">D9756_003346</name>
</gene>
<dbReference type="GO" id="GO:0004029">
    <property type="term" value="F:aldehyde dehydrogenase (NAD+) activity"/>
    <property type="evidence" value="ECO:0007669"/>
    <property type="project" value="TreeGrafter"/>
</dbReference>
<dbReference type="GO" id="GO:1901607">
    <property type="term" value="P:alpha-amino acid biosynthetic process"/>
    <property type="evidence" value="ECO:0007669"/>
    <property type="project" value="UniProtKB-ARBA"/>
</dbReference>
<dbReference type="GO" id="GO:0051287">
    <property type="term" value="F:NAD binding"/>
    <property type="evidence" value="ECO:0007669"/>
    <property type="project" value="InterPro"/>
</dbReference>
<evidence type="ECO:0000313" key="3">
    <source>
        <dbReference type="Proteomes" id="UP000559027"/>
    </source>
</evidence>
<sequence length="337" mass="36259">MSSKTKVFITGATGYIGASVLERLQNHPDASNLEITALIRSAEKGEGFKKFGVNVVVGSFTDAQLLEDLTADADIVFDTVDADALEATRIMLRGFKKKFQATGKAPIFIHTTGTGVLADDAAGLKASDVIWDDANPDQIEQLPLAAPHRDVDLEIVQADEEGYVRAYLIAPATIYGIASGKFVDAGLSNKHSIQVPALVSASLDRGQAGMVGKGLNIWPNVHIDEGTADPEKVGHGRNGFYFGLNGEHTLYDVGKELGRTLVAVGKSSSEEPTTFTKEEIDKYFNGSSYLGSNSRGLANHSKAIGWKPKKTTKDFLASIRPEVEELLRTKHKTAALR</sequence>
<dbReference type="AlphaFoldDB" id="A0A8H5LJV2"/>
<dbReference type="GO" id="GO:0005737">
    <property type="term" value="C:cytoplasm"/>
    <property type="evidence" value="ECO:0007669"/>
    <property type="project" value="TreeGrafter"/>
</dbReference>
<dbReference type="PANTHER" id="PTHR48079">
    <property type="entry name" value="PROTEIN YEEZ"/>
    <property type="match status" value="1"/>
</dbReference>
<proteinExistence type="predicted"/>
<dbReference type="SMART" id="SM00859">
    <property type="entry name" value="Semialdhyde_dh"/>
    <property type="match status" value="1"/>
</dbReference>
<name>A0A8H5LJV2_9AGAR</name>
<dbReference type="OrthoDB" id="10262413at2759"/>
<dbReference type="InterPro" id="IPR036291">
    <property type="entry name" value="NAD(P)-bd_dom_sf"/>
</dbReference>
<dbReference type="Pfam" id="PF05368">
    <property type="entry name" value="NmrA"/>
    <property type="match status" value="1"/>
</dbReference>
<reference evidence="2 3" key="1">
    <citation type="journal article" date="2020" name="ISME J.">
        <title>Uncovering the hidden diversity of litter-decomposition mechanisms in mushroom-forming fungi.</title>
        <authorList>
            <person name="Floudas D."/>
            <person name="Bentzer J."/>
            <person name="Ahren D."/>
            <person name="Johansson T."/>
            <person name="Persson P."/>
            <person name="Tunlid A."/>
        </authorList>
    </citation>
    <scope>NUCLEOTIDE SEQUENCE [LARGE SCALE GENOMIC DNA]</scope>
    <source>
        <strain evidence="2 3">CBS 146.42</strain>
    </source>
</reference>
<keyword evidence="3" id="KW-1185">Reference proteome</keyword>
<dbReference type="EMBL" id="JAACJO010000004">
    <property type="protein sequence ID" value="KAF5359799.1"/>
    <property type="molecule type" value="Genomic_DNA"/>
</dbReference>